<feature type="region of interest" description="Disordered" evidence="1">
    <location>
        <begin position="1"/>
        <end position="37"/>
    </location>
</feature>
<keyword evidence="3" id="KW-1185">Reference proteome</keyword>
<feature type="compositionally biased region" description="Basic and acidic residues" evidence="1">
    <location>
        <begin position="1"/>
        <end position="25"/>
    </location>
</feature>
<evidence type="ECO:0000256" key="1">
    <source>
        <dbReference type="SAM" id="MobiDB-lite"/>
    </source>
</evidence>
<sequence>MLGEREEKNNNPPKRAEKSKEDKGRKTPRGNYIGYTP</sequence>
<proteinExistence type="predicted"/>
<comment type="caution">
    <text evidence="2">The sequence shown here is derived from an EMBL/GenBank/DDBJ whole genome shotgun (WGS) entry which is preliminary data.</text>
</comment>
<dbReference type="EMBL" id="LXQA011099325">
    <property type="protein sequence ID" value="MCI84785.1"/>
    <property type="molecule type" value="Genomic_DNA"/>
</dbReference>
<reference evidence="2 3" key="1">
    <citation type="journal article" date="2018" name="Front. Plant Sci.">
        <title>Red Clover (Trifolium pratense) and Zigzag Clover (T. medium) - A Picture of Genomic Similarities and Differences.</title>
        <authorList>
            <person name="Dluhosova J."/>
            <person name="Istvanek J."/>
            <person name="Nedelnik J."/>
            <person name="Repkova J."/>
        </authorList>
    </citation>
    <scope>NUCLEOTIDE SEQUENCE [LARGE SCALE GENOMIC DNA]</scope>
    <source>
        <strain evidence="3">cv. 10/8</strain>
        <tissue evidence="2">Leaf</tissue>
    </source>
</reference>
<accession>A0A392VDA3</accession>
<organism evidence="2 3">
    <name type="scientific">Trifolium medium</name>
    <dbReference type="NCBI Taxonomy" id="97028"/>
    <lineage>
        <taxon>Eukaryota</taxon>
        <taxon>Viridiplantae</taxon>
        <taxon>Streptophyta</taxon>
        <taxon>Embryophyta</taxon>
        <taxon>Tracheophyta</taxon>
        <taxon>Spermatophyta</taxon>
        <taxon>Magnoliopsida</taxon>
        <taxon>eudicotyledons</taxon>
        <taxon>Gunneridae</taxon>
        <taxon>Pentapetalae</taxon>
        <taxon>rosids</taxon>
        <taxon>fabids</taxon>
        <taxon>Fabales</taxon>
        <taxon>Fabaceae</taxon>
        <taxon>Papilionoideae</taxon>
        <taxon>50 kb inversion clade</taxon>
        <taxon>NPAAA clade</taxon>
        <taxon>Hologalegina</taxon>
        <taxon>IRL clade</taxon>
        <taxon>Trifolieae</taxon>
        <taxon>Trifolium</taxon>
    </lineage>
</organism>
<evidence type="ECO:0000313" key="3">
    <source>
        <dbReference type="Proteomes" id="UP000265520"/>
    </source>
</evidence>
<dbReference type="AlphaFoldDB" id="A0A392VDA3"/>
<name>A0A392VDA3_9FABA</name>
<feature type="non-terminal residue" evidence="2">
    <location>
        <position position="37"/>
    </location>
</feature>
<dbReference type="Proteomes" id="UP000265520">
    <property type="component" value="Unassembled WGS sequence"/>
</dbReference>
<evidence type="ECO:0000313" key="2">
    <source>
        <dbReference type="EMBL" id="MCI84785.1"/>
    </source>
</evidence>
<protein>
    <submittedName>
        <fullName evidence="2">Uncharacterized protein</fullName>
    </submittedName>
</protein>